<dbReference type="CDD" id="cd07909">
    <property type="entry name" value="YciF"/>
    <property type="match status" value="1"/>
</dbReference>
<evidence type="ECO:0000313" key="3">
    <source>
        <dbReference type="Proteomes" id="UP000199031"/>
    </source>
</evidence>
<proteinExistence type="predicted"/>
<dbReference type="InterPro" id="IPR009078">
    <property type="entry name" value="Ferritin-like_SF"/>
</dbReference>
<sequence length="185" mass="20588">MKNESTSKTTSRTTSKSASNGSGHKENLSKIFEDTLKDIYWAEKHLSKALPKMSKAAYDEQLSAAFDNHLKETEGHIERLEQVFEQLGKKAQAKKCPAMEGLVEEGKEAIEEYDKGYARDAALIIAAQKVEHYEIAAYGSLKAHAKMMGEDEIVSLLEQTEQEEGNADKKLTQISKTVNEQAYSA</sequence>
<gene>
    <name evidence="2" type="ORF">SAMN05444277_102274</name>
</gene>
<dbReference type="Proteomes" id="UP000199031">
    <property type="component" value="Unassembled WGS sequence"/>
</dbReference>
<dbReference type="OrthoDB" id="9795056at2"/>
<dbReference type="InterPro" id="IPR010287">
    <property type="entry name" value="DUF892_YciF-like"/>
</dbReference>
<dbReference type="Pfam" id="PF05974">
    <property type="entry name" value="DUF892"/>
    <property type="match status" value="1"/>
</dbReference>
<feature type="compositionally biased region" description="Polar residues" evidence="1">
    <location>
        <begin position="172"/>
        <end position="185"/>
    </location>
</feature>
<evidence type="ECO:0000256" key="1">
    <source>
        <dbReference type="SAM" id="MobiDB-lite"/>
    </source>
</evidence>
<feature type="region of interest" description="Disordered" evidence="1">
    <location>
        <begin position="159"/>
        <end position="185"/>
    </location>
</feature>
<dbReference type="Gene3D" id="1.20.1260.10">
    <property type="match status" value="1"/>
</dbReference>
<dbReference type="EMBL" id="FOXQ01000002">
    <property type="protein sequence ID" value="SFP85830.1"/>
    <property type="molecule type" value="Genomic_DNA"/>
</dbReference>
<protein>
    <submittedName>
        <fullName evidence="2">Ferritin-like metal-binding protein YciE</fullName>
    </submittedName>
</protein>
<dbReference type="InterPro" id="IPR012347">
    <property type="entry name" value="Ferritin-like"/>
</dbReference>
<dbReference type="STRING" id="1465490.SAMN05444277_102274"/>
<dbReference type="InterPro" id="IPR047114">
    <property type="entry name" value="YciF"/>
</dbReference>
<keyword evidence="3" id="KW-1185">Reference proteome</keyword>
<dbReference type="AlphaFoldDB" id="A0A1I5TRZ4"/>
<dbReference type="PANTHER" id="PTHR30565:SF9">
    <property type="entry name" value="PROTEIN YCIF"/>
    <property type="match status" value="1"/>
</dbReference>
<organism evidence="2 3">
    <name type="scientific">Parafilimonas terrae</name>
    <dbReference type="NCBI Taxonomy" id="1465490"/>
    <lineage>
        <taxon>Bacteria</taxon>
        <taxon>Pseudomonadati</taxon>
        <taxon>Bacteroidota</taxon>
        <taxon>Chitinophagia</taxon>
        <taxon>Chitinophagales</taxon>
        <taxon>Chitinophagaceae</taxon>
        <taxon>Parafilimonas</taxon>
    </lineage>
</organism>
<feature type="compositionally biased region" description="Low complexity" evidence="1">
    <location>
        <begin position="1"/>
        <end position="17"/>
    </location>
</feature>
<feature type="region of interest" description="Disordered" evidence="1">
    <location>
        <begin position="1"/>
        <end position="27"/>
    </location>
</feature>
<evidence type="ECO:0000313" key="2">
    <source>
        <dbReference type="EMBL" id="SFP85830.1"/>
    </source>
</evidence>
<accession>A0A1I5TRZ4</accession>
<dbReference type="SUPFAM" id="SSF47240">
    <property type="entry name" value="Ferritin-like"/>
    <property type="match status" value="1"/>
</dbReference>
<reference evidence="2 3" key="1">
    <citation type="submission" date="2016-10" db="EMBL/GenBank/DDBJ databases">
        <authorList>
            <person name="de Groot N.N."/>
        </authorList>
    </citation>
    <scope>NUCLEOTIDE SEQUENCE [LARGE SCALE GENOMIC DNA]</scope>
    <source>
        <strain evidence="2 3">DSM 28286</strain>
    </source>
</reference>
<dbReference type="RefSeq" id="WP_090656212.1">
    <property type="nucleotide sequence ID" value="NZ_FOXQ01000002.1"/>
</dbReference>
<dbReference type="PANTHER" id="PTHR30565">
    <property type="entry name" value="PROTEIN YCIF"/>
    <property type="match status" value="1"/>
</dbReference>
<name>A0A1I5TRZ4_9BACT</name>